<sequence length="1025" mass="114725">METSQLEKELGLDEILVKVEEVISAISQAKYVGHVICALHSIALLVFPIDSSLVAASVDPCCRDQILRAELPSSEKRDYWWQVFYGGPAFPVLARVLLHDVACNWLACFPFTARKHVYDIFFTSGIPTKVVHTLVPCLSYKNGTGPDAEVFLSNVESCLRLLKVLLLENNGVLQMAEEFDRCQWESVPKKQLIASISRVAQLVASIPDKAQPRASYTLSAHNFFKRVICQLLLVTEERVFVSSDGREIFNGDGLDCALHFVGELFARICRRGYVDVLMSEVTTQMLNYARSFLSTSLPLVPDILKSHPGYFFWSNLMGTVKDIYAVEKMLEHLLLQLASEGVNELEAYCIIWILFHKLLKNQISIRTLFTDRFLLWKVFPVCCLRWIFQFAIFESPPNDEFHVEGGYQRQCLLDTVQRVVAVWSKREFVQSYPLEQQAYMTAAVGLLVVKMSKEELDGSKEVMPCILQGISCRLENPSDIIRKMASSIALAFSKVIDPKNPLYLDDSLKENTIDWEFGFTTSISKDKAINDMNVSAIMPLRISSDGINSGTGSKVKYKRESLPETKMIDPDEIVDPATLGYETGSDCTNDDNSSSEISDVSSNTLLQPYDLSDDDSDLKRRLSHLVDVVGALRKADDVNGVDQALDMTEKLVRASPDELKYMTGDLVRTLVQVRCSDIAVEGDEDSAEEKRQKALVALHVMCPLESLEMTHKLFYSPNVDISQRIMILDIMSEAAQELAETKAVKPKYQQNPLISVTSDSQPWFLPSSVGPPGAGLWKEVAGTGCQLNFLNPAIENLSNWSTHYERELPSKVNHIKQGKTRRWSTRSWIFQKNLTEISHNKFPIYAAAFMLPVMRGFDKKRHGVDLLGRDFLVLGKLIHMLGVCMKCISLHPEATALAPALLDMLRSRAVCQHPEAYVRKAVLLAASSILIALPPSYVASALVEGDAEILEGVEWVRNWALHVVESDPDKECYSLGMACLQIHNEMALQASRALELANNTTLSKVIDLPSDFSGGNIKIPRSIVD</sequence>
<gene>
    <name evidence="7" type="ORF">SAY87_003013</name>
</gene>
<feature type="region of interest" description="Disordered" evidence="4">
    <location>
        <begin position="581"/>
        <end position="601"/>
    </location>
</feature>
<name>A0AAN7KRT0_9MYRT</name>
<dbReference type="GO" id="GO:0051083">
    <property type="term" value="P:'de novo' cotranslational protein folding"/>
    <property type="evidence" value="ECO:0007669"/>
    <property type="project" value="TreeGrafter"/>
</dbReference>
<reference evidence="7 8" key="1">
    <citation type="journal article" date="2023" name="Hortic Res">
        <title>Pangenome of water caltrop reveals structural variations and asymmetric subgenome divergence after allopolyploidization.</title>
        <authorList>
            <person name="Zhang X."/>
            <person name="Chen Y."/>
            <person name="Wang L."/>
            <person name="Yuan Y."/>
            <person name="Fang M."/>
            <person name="Shi L."/>
            <person name="Lu R."/>
            <person name="Comes H.P."/>
            <person name="Ma Y."/>
            <person name="Chen Y."/>
            <person name="Huang G."/>
            <person name="Zhou Y."/>
            <person name="Zheng Z."/>
            <person name="Qiu Y."/>
        </authorList>
    </citation>
    <scope>NUCLEOTIDE SEQUENCE [LARGE SCALE GENOMIC DNA]</scope>
    <source>
        <tissue evidence="7">Roots</tissue>
    </source>
</reference>
<evidence type="ECO:0000256" key="3">
    <source>
        <dbReference type="ARBA" id="ARBA00022490"/>
    </source>
</evidence>
<dbReference type="GO" id="GO:0005829">
    <property type="term" value="C:cytosol"/>
    <property type="evidence" value="ECO:0007669"/>
    <property type="project" value="TreeGrafter"/>
</dbReference>
<comment type="similarity">
    <text evidence="2">Belongs to the TEL2 family.</text>
</comment>
<dbReference type="GO" id="GO:0042162">
    <property type="term" value="F:telomeric DNA binding"/>
    <property type="evidence" value="ECO:0007669"/>
    <property type="project" value="TreeGrafter"/>
</dbReference>
<evidence type="ECO:0000259" key="6">
    <source>
        <dbReference type="Pfam" id="PF25320"/>
    </source>
</evidence>
<dbReference type="PANTHER" id="PTHR15830">
    <property type="entry name" value="TELOMERE LENGTH REGULATION PROTEIN TEL2 FAMILY MEMBER"/>
    <property type="match status" value="1"/>
</dbReference>
<dbReference type="InterPro" id="IPR057348">
    <property type="entry name" value="TELO2_ARM"/>
</dbReference>
<accession>A0AAN7KRT0</accession>
<evidence type="ECO:0000259" key="5">
    <source>
        <dbReference type="Pfam" id="PF10193"/>
    </source>
</evidence>
<dbReference type="InterPro" id="IPR038528">
    <property type="entry name" value="TEL2_C_sf"/>
</dbReference>
<organism evidence="7 8">
    <name type="scientific">Trapa incisa</name>
    <dbReference type="NCBI Taxonomy" id="236973"/>
    <lineage>
        <taxon>Eukaryota</taxon>
        <taxon>Viridiplantae</taxon>
        <taxon>Streptophyta</taxon>
        <taxon>Embryophyta</taxon>
        <taxon>Tracheophyta</taxon>
        <taxon>Spermatophyta</taxon>
        <taxon>Magnoliopsida</taxon>
        <taxon>eudicotyledons</taxon>
        <taxon>Gunneridae</taxon>
        <taxon>Pentapetalae</taxon>
        <taxon>rosids</taxon>
        <taxon>malvids</taxon>
        <taxon>Myrtales</taxon>
        <taxon>Lythraceae</taxon>
        <taxon>Trapa</taxon>
    </lineage>
</organism>
<dbReference type="Pfam" id="PF25320">
    <property type="entry name" value="TELO2_ARM"/>
    <property type="match status" value="1"/>
</dbReference>
<evidence type="ECO:0000313" key="8">
    <source>
        <dbReference type="Proteomes" id="UP001345219"/>
    </source>
</evidence>
<evidence type="ECO:0000256" key="2">
    <source>
        <dbReference type="ARBA" id="ARBA00006133"/>
    </source>
</evidence>
<feature type="domain" description="TELO2 ARM repeat" evidence="6">
    <location>
        <begin position="275"/>
        <end position="515"/>
    </location>
</feature>
<keyword evidence="3" id="KW-0963">Cytoplasm</keyword>
<dbReference type="InterPro" id="IPR051970">
    <property type="entry name" value="TEL2_Regulation"/>
</dbReference>
<dbReference type="PANTHER" id="PTHR15830:SF10">
    <property type="entry name" value="TELOMERE LENGTH REGULATION PROTEIN TEL2 HOMOLOG"/>
    <property type="match status" value="1"/>
</dbReference>
<evidence type="ECO:0000313" key="7">
    <source>
        <dbReference type="EMBL" id="KAK4767872.1"/>
    </source>
</evidence>
<evidence type="ECO:0008006" key="9">
    <source>
        <dbReference type="Google" id="ProtNLM"/>
    </source>
</evidence>
<evidence type="ECO:0000256" key="1">
    <source>
        <dbReference type="ARBA" id="ARBA00004496"/>
    </source>
</evidence>
<evidence type="ECO:0000256" key="4">
    <source>
        <dbReference type="SAM" id="MobiDB-lite"/>
    </source>
</evidence>
<dbReference type="InterPro" id="IPR016024">
    <property type="entry name" value="ARM-type_fold"/>
</dbReference>
<comment type="subcellular location">
    <subcellularLocation>
        <location evidence="1">Cytoplasm</location>
    </subcellularLocation>
</comment>
<feature type="compositionally biased region" description="Low complexity" evidence="4">
    <location>
        <begin position="590"/>
        <end position="601"/>
    </location>
</feature>
<comment type="caution">
    <text evidence="7">The sequence shown here is derived from an EMBL/GenBank/DDBJ whole genome shotgun (WGS) entry which is preliminary data.</text>
</comment>
<dbReference type="EMBL" id="JAXIOK010000006">
    <property type="protein sequence ID" value="KAK4767872.1"/>
    <property type="molecule type" value="Genomic_DNA"/>
</dbReference>
<proteinExistence type="inferred from homology"/>
<feature type="domain" description="Telomere length regulation protein conserved" evidence="5">
    <location>
        <begin position="624"/>
        <end position="735"/>
    </location>
</feature>
<dbReference type="SUPFAM" id="SSF48371">
    <property type="entry name" value="ARM repeat"/>
    <property type="match status" value="1"/>
</dbReference>
<dbReference type="GO" id="GO:0051879">
    <property type="term" value="F:Hsp90 protein binding"/>
    <property type="evidence" value="ECO:0007669"/>
    <property type="project" value="TreeGrafter"/>
</dbReference>
<dbReference type="AlphaFoldDB" id="A0AAN7KRT0"/>
<dbReference type="Gene3D" id="1.25.40.720">
    <property type="entry name" value="Telomere length regulation protein 2, C-terminal domain"/>
    <property type="match status" value="1"/>
</dbReference>
<protein>
    <recommendedName>
        <fullName evidence="9">Telomere length regulation protein conserved domain-containing protein</fullName>
    </recommendedName>
</protein>
<keyword evidence="8" id="KW-1185">Reference proteome</keyword>
<dbReference type="Proteomes" id="UP001345219">
    <property type="component" value="Chromosome 3"/>
</dbReference>
<dbReference type="Pfam" id="PF10193">
    <property type="entry name" value="Telomere_reg-2"/>
    <property type="match status" value="1"/>
</dbReference>
<dbReference type="InterPro" id="IPR019337">
    <property type="entry name" value="Telomere_length_regulation_dom"/>
</dbReference>